<dbReference type="InterPro" id="IPR001296">
    <property type="entry name" value="Glyco_trans_1"/>
</dbReference>
<evidence type="ECO:0000259" key="3">
    <source>
        <dbReference type="Pfam" id="PF13439"/>
    </source>
</evidence>
<evidence type="ECO:0000313" key="4">
    <source>
        <dbReference type="EMBL" id="MDU0203695.1"/>
    </source>
</evidence>
<dbReference type="PANTHER" id="PTHR45947:SF3">
    <property type="entry name" value="SULFOQUINOVOSYL TRANSFERASE SQD2"/>
    <property type="match status" value="1"/>
</dbReference>
<proteinExistence type="predicted"/>
<dbReference type="PANTHER" id="PTHR45947">
    <property type="entry name" value="SULFOQUINOVOSYL TRANSFERASE SQD2"/>
    <property type="match status" value="1"/>
</dbReference>
<evidence type="ECO:0000256" key="1">
    <source>
        <dbReference type="SAM" id="Coils"/>
    </source>
</evidence>
<protein>
    <submittedName>
        <fullName evidence="4">Glycosyltransferase</fullName>
        <ecNumber evidence="4">2.4.-.-</ecNumber>
    </submittedName>
</protein>
<name>A0ABU3RHC7_9BACL</name>
<reference evidence="4 5" key="1">
    <citation type="submission" date="2023-10" db="EMBL/GenBank/DDBJ databases">
        <title>Paenibacillus strain PFR10 Genome sequencing and assembly.</title>
        <authorList>
            <person name="Kim I."/>
        </authorList>
    </citation>
    <scope>NUCLEOTIDE SEQUENCE [LARGE SCALE GENOMIC DNA]</scope>
    <source>
        <strain evidence="4 5">PFR10</strain>
    </source>
</reference>
<dbReference type="InterPro" id="IPR028098">
    <property type="entry name" value="Glyco_trans_4-like_N"/>
</dbReference>
<dbReference type="CDD" id="cd03801">
    <property type="entry name" value="GT4_PimA-like"/>
    <property type="match status" value="1"/>
</dbReference>
<gene>
    <name evidence="4" type="ORF">RQP52_21665</name>
</gene>
<dbReference type="Pfam" id="PF13439">
    <property type="entry name" value="Glyco_transf_4"/>
    <property type="match status" value="1"/>
</dbReference>
<keyword evidence="4" id="KW-0808">Transferase</keyword>
<feature type="domain" description="Glycosyl transferase family 1" evidence="2">
    <location>
        <begin position="200"/>
        <end position="364"/>
    </location>
</feature>
<keyword evidence="1" id="KW-0175">Coiled coil</keyword>
<keyword evidence="4" id="KW-0328">Glycosyltransferase</keyword>
<organism evidence="4 5">
    <name type="scientific">Paenibacillus violae</name>
    <dbReference type="NCBI Taxonomy" id="3077234"/>
    <lineage>
        <taxon>Bacteria</taxon>
        <taxon>Bacillati</taxon>
        <taxon>Bacillota</taxon>
        <taxon>Bacilli</taxon>
        <taxon>Bacillales</taxon>
        <taxon>Paenibacillaceae</taxon>
        <taxon>Paenibacillus</taxon>
    </lineage>
</organism>
<dbReference type="EMBL" id="JAWCUD010000008">
    <property type="protein sequence ID" value="MDU0203695.1"/>
    <property type="molecule type" value="Genomic_DNA"/>
</dbReference>
<feature type="domain" description="Glycosyltransferase subfamily 4-like N-terminal" evidence="3">
    <location>
        <begin position="17"/>
        <end position="192"/>
    </location>
</feature>
<dbReference type="GO" id="GO:0016757">
    <property type="term" value="F:glycosyltransferase activity"/>
    <property type="evidence" value="ECO:0007669"/>
    <property type="project" value="UniProtKB-KW"/>
</dbReference>
<dbReference type="InterPro" id="IPR050194">
    <property type="entry name" value="Glycosyltransferase_grp1"/>
</dbReference>
<dbReference type="SUPFAM" id="SSF53756">
    <property type="entry name" value="UDP-Glycosyltransferase/glycogen phosphorylase"/>
    <property type="match status" value="1"/>
</dbReference>
<evidence type="ECO:0000313" key="5">
    <source>
        <dbReference type="Proteomes" id="UP001260980"/>
    </source>
</evidence>
<dbReference type="RefSeq" id="WP_315953787.1">
    <property type="nucleotide sequence ID" value="NZ_JAWCUD010000008.1"/>
</dbReference>
<sequence>MNICLVSRELYPFQKAGIGVYIHNLIKALLMYGHKVYVITSEENRINYYRDLNNNTNVVVLGVEIGEKELIFEDYNYAYSFGVYNQLKRLIDENEINLVQFSDFFGEAFFSILYKKNRFEFNQVPFIVKLHAPTYECNVANHVEMPENLITQQEDYTINNAEFVCAISYFMKDTVAKRLQRTDIQVLYNIIDMPEYINLFELNVNQKYVLYVGRLQELKGVDLFVKAAVEYLRNNNDDISFVIIGQDMLNHRSNKMMKEELVEFIPKELQEKFIWKTPMPQEDLFNFYKNAYVSVFPSRFEGFGNVCVEAMQMGSPVIVSNDTGMLEIIDNENYGISFNNGDYFDLYKKITVLLEDKNLRDRYRSLSLVRAKDFSLANIYPTLINYYESVLEQFKNENLNNKENIIEHFSLKNIDRMKKFSTENKRIIKEWNKLAETNKLLIDEASKYNEENKRVLSEWEFGNKVNEELKNQNQNLIEENQRMNQQWEEKFQQYEIESNKIREDQQNEIGYLRKLAEEREQQLEFNNLELEKVIGLLKNKKFLIKQLMTWRKGKKL</sequence>
<dbReference type="Proteomes" id="UP001260980">
    <property type="component" value="Unassembled WGS sequence"/>
</dbReference>
<dbReference type="Gene3D" id="3.40.50.2000">
    <property type="entry name" value="Glycogen Phosphorylase B"/>
    <property type="match status" value="2"/>
</dbReference>
<dbReference type="Pfam" id="PF00534">
    <property type="entry name" value="Glycos_transf_1"/>
    <property type="match status" value="1"/>
</dbReference>
<evidence type="ECO:0000259" key="2">
    <source>
        <dbReference type="Pfam" id="PF00534"/>
    </source>
</evidence>
<dbReference type="EC" id="2.4.-.-" evidence="4"/>
<feature type="coiled-coil region" evidence="1">
    <location>
        <begin position="438"/>
        <end position="504"/>
    </location>
</feature>
<comment type="caution">
    <text evidence="4">The sequence shown here is derived from an EMBL/GenBank/DDBJ whole genome shotgun (WGS) entry which is preliminary data.</text>
</comment>
<accession>A0ABU3RHC7</accession>
<keyword evidence="5" id="KW-1185">Reference proteome</keyword>